<dbReference type="STRING" id="183478.A0A364N3B3"/>
<comment type="caution">
    <text evidence="1">The sequence shown here is derived from an EMBL/GenBank/DDBJ whole genome shotgun (WGS) entry which is preliminary data.</text>
</comment>
<keyword evidence="2" id="KW-1185">Reference proteome</keyword>
<protein>
    <submittedName>
        <fullName evidence="1">Galactosyl transferase</fullName>
    </submittedName>
</protein>
<dbReference type="Proteomes" id="UP000249619">
    <property type="component" value="Unassembled WGS sequence"/>
</dbReference>
<evidence type="ECO:0000313" key="2">
    <source>
        <dbReference type="Proteomes" id="UP000249619"/>
    </source>
</evidence>
<accession>A0A364N3B3</accession>
<name>A0A364N3B3_STELY</name>
<dbReference type="OrthoDB" id="66964at2759"/>
<reference evidence="2" key="1">
    <citation type="submission" date="2018-05" db="EMBL/GenBank/DDBJ databases">
        <title>Draft genome sequence of Stemphylium lycopersici strain CIDEFI 213.</title>
        <authorList>
            <person name="Medina R."/>
            <person name="Franco M.E.E."/>
            <person name="Lucentini C.G."/>
            <person name="Saparrat M.C.N."/>
            <person name="Balatti P.A."/>
        </authorList>
    </citation>
    <scope>NUCLEOTIDE SEQUENCE [LARGE SCALE GENOMIC DNA]</scope>
    <source>
        <strain evidence="2">CIDEFI 213</strain>
    </source>
</reference>
<evidence type="ECO:0000313" key="1">
    <source>
        <dbReference type="EMBL" id="RAR10793.1"/>
    </source>
</evidence>
<gene>
    <name evidence="1" type="ORF">DDE83_004937</name>
</gene>
<dbReference type="EMBL" id="QGDH01000063">
    <property type="protein sequence ID" value="RAR10793.1"/>
    <property type="molecule type" value="Genomic_DNA"/>
</dbReference>
<sequence>MAVDCGQSDADATGAGGALAVVEVRNPNFEVLYKDLCNRKLNANGSTRETKKQRVHDEIRRALTIARTATLSTQILTTTLSDLTSKAADLPQELHSLIDIAAAHLQNRVPDSDREILASDVSHFLSNLDIIGDALSAQLHLVATSLCTISDPLNPPSPSSLLTRATALQTSATETLPADLQAAHMHLTHSFSTLLSTHTILLTLAIKSIEQTQQGALARHTKSTAELLHTRATLLGLQAKIHSVSHAPPAEFLAALREFKKKQGSGERALRDREALAKRELELYERAGAKGMRDLAARKVWLGGEVERVEGEVGKLERGG</sequence>
<proteinExistence type="predicted"/>
<dbReference type="GO" id="GO:0016740">
    <property type="term" value="F:transferase activity"/>
    <property type="evidence" value="ECO:0007669"/>
    <property type="project" value="UniProtKB-KW"/>
</dbReference>
<keyword evidence="1" id="KW-0808">Transferase</keyword>
<organism evidence="1 2">
    <name type="scientific">Stemphylium lycopersici</name>
    <name type="common">Tomato gray leaf spot disease fungus</name>
    <name type="synonym">Thyrospora lycopersici</name>
    <dbReference type="NCBI Taxonomy" id="183478"/>
    <lineage>
        <taxon>Eukaryota</taxon>
        <taxon>Fungi</taxon>
        <taxon>Dikarya</taxon>
        <taxon>Ascomycota</taxon>
        <taxon>Pezizomycotina</taxon>
        <taxon>Dothideomycetes</taxon>
        <taxon>Pleosporomycetidae</taxon>
        <taxon>Pleosporales</taxon>
        <taxon>Pleosporineae</taxon>
        <taxon>Pleosporaceae</taxon>
        <taxon>Stemphylium</taxon>
    </lineage>
</organism>
<dbReference type="AlphaFoldDB" id="A0A364N3B3"/>